<evidence type="ECO:0000256" key="13">
    <source>
        <dbReference type="SAM" id="MobiDB-lite"/>
    </source>
</evidence>
<keyword evidence="6" id="KW-0997">Cell inner membrane</keyword>
<sequence length="620" mass="66899">MQHHSYLLNLLFYLVAAIVMVPLAKRLGMGAVLGYLVAGVVIGPWGLGLINNVEVILGFSEFGVVLLLFLIGLELEPKRLWLLRRPIFGWGGAQVALVSAGLCAVALVLGVDWRTALVGALGLSLSSTAIVLATLGERKLMPTPAGSAGFSILLFQDIAAIPMIALVPLLAGINAHSGEPAWWRALKLAGVLAALVICGRFLVNPILRFIAKTGLRDIFTAFALLLVIAICVLMESVGLSMALGTFIAGVLLADSEYRHELVSDLEPFKGLLLGLFFIAVGMSVDFGVLRAQPLLILGLVAGLLAVKIALLYGLSKFFDIPRGQQLFFALLLSQGGEFAFVVFAAAVAAHVFTPEIGAILVVAVTLSMVATPLLLLLHDKLVAPRLQALKKRRPDDRIEAQDNPIVIAGFGRFGQIIGRLLAANRIGVTVLDHDPDQIELLRKFGFKVFYGDATRVDLLVAAGIDKASALVIAIDNADDSLALVDAVRHRFPALTILARARNVTHYYELMKRGVTLIERETFEAALLLGQQTLLQAGFSAERAHRAAGIFRTHNLKTLLAVAPHFQDQQKVMSLTRQAREELEDMFEADAAAFAAAGQEQEQEQDNKPPRPAPENDTRQP</sequence>
<dbReference type="InterPro" id="IPR004771">
    <property type="entry name" value="K/H_exchanger"/>
</dbReference>
<dbReference type="PATRIC" id="fig|1349767.4.peg.1632"/>
<gene>
    <name evidence="16" type="primary">kefC</name>
    <name evidence="16" type="ORF">GJA_5018</name>
</gene>
<proteinExistence type="inferred from homology"/>
<evidence type="ECO:0000256" key="9">
    <source>
        <dbReference type="ARBA" id="ARBA00022958"/>
    </source>
</evidence>
<feature type="compositionally biased region" description="Low complexity" evidence="13">
    <location>
        <begin position="590"/>
        <end position="599"/>
    </location>
</feature>
<dbReference type="InterPro" id="IPR038770">
    <property type="entry name" value="Na+/solute_symporter_sf"/>
</dbReference>
<feature type="transmembrane region" description="Helical" evidence="14">
    <location>
        <begin position="294"/>
        <end position="314"/>
    </location>
</feature>
<dbReference type="eggNOG" id="COG0475">
    <property type="taxonomic scope" value="Bacteria"/>
</dbReference>
<feature type="transmembrane region" description="Helical" evidence="14">
    <location>
        <begin position="270"/>
        <end position="288"/>
    </location>
</feature>
<reference evidence="16 17" key="1">
    <citation type="journal article" date="2015" name="Genome Announc.">
        <title>Genome Sequence of Mushroom Soft-Rot Pathogen Janthinobacterium agaricidamnosum.</title>
        <authorList>
            <person name="Graupner K."/>
            <person name="Lackner G."/>
            <person name="Hertweck C."/>
        </authorList>
    </citation>
    <scope>NUCLEOTIDE SEQUENCE [LARGE SCALE GENOMIC DNA]</scope>
    <source>
        <strain evidence="17">NBRC 102515 / DSM 9628</strain>
    </source>
</reference>
<dbReference type="GO" id="GO:1902600">
    <property type="term" value="P:proton transmembrane transport"/>
    <property type="evidence" value="ECO:0007669"/>
    <property type="project" value="InterPro"/>
</dbReference>
<evidence type="ECO:0000256" key="14">
    <source>
        <dbReference type="SAM" id="Phobius"/>
    </source>
</evidence>
<dbReference type="GO" id="GO:0008324">
    <property type="term" value="F:monoatomic cation transmembrane transporter activity"/>
    <property type="evidence" value="ECO:0007669"/>
    <property type="project" value="InterPro"/>
</dbReference>
<dbReference type="EMBL" id="HG322949">
    <property type="protein sequence ID" value="CDG85617.1"/>
    <property type="molecule type" value="Genomic_DNA"/>
</dbReference>
<feature type="transmembrane region" description="Helical" evidence="14">
    <location>
        <begin position="148"/>
        <end position="170"/>
    </location>
</feature>
<evidence type="ECO:0000256" key="2">
    <source>
        <dbReference type="ARBA" id="ARBA00005551"/>
    </source>
</evidence>
<dbReference type="InterPro" id="IPR003148">
    <property type="entry name" value="RCK_N"/>
</dbReference>
<dbReference type="Gene3D" id="1.20.1530.20">
    <property type="match status" value="1"/>
</dbReference>
<dbReference type="GO" id="GO:0015297">
    <property type="term" value="F:antiporter activity"/>
    <property type="evidence" value="ECO:0007669"/>
    <property type="project" value="UniProtKB-KW"/>
</dbReference>
<feature type="domain" description="RCK N-terminal" evidence="15">
    <location>
        <begin position="402"/>
        <end position="521"/>
    </location>
</feature>
<accession>W0VE63</accession>
<dbReference type="PANTHER" id="PTHR46157">
    <property type="entry name" value="K(+) EFFLUX ANTIPORTER 3, CHLOROPLASTIC"/>
    <property type="match status" value="1"/>
</dbReference>
<feature type="transmembrane region" description="Helical" evidence="14">
    <location>
        <begin position="326"/>
        <end position="350"/>
    </location>
</feature>
<evidence type="ECO:0000256" key="7">
    <source>
        <dbReference type="ARBA" id="ARBA00022538"/>
    </source>
</evidence>
<evidence type="ECO:0000256" key="5">
    <source>
        <dbReference type="ARBA" id="ARBA00022475"/>
    </source>
</evidence>
<evidence type="ECO:0000259" key="15">
    <source>
        <dbReference type="PROSITE" id="PS51201"/>
    </source>
</evidence>
<keyword evidence="9" id="KW-0630">Potassium</keyword>
<dbReference type="Pfam" id="PF02254">
    <property type="entry name" value="TrkA_N"/>
    <property type="match status" value="1"/>
</dbReference>
<dbReference type="FunFam" id="1.20.1530.20:FF:000001">
    <property type="entry name" value="Glutathione-regulated potassium-efflux system protein KefB"/>
    <property type="match status" value="1"/>
</dbReference>
<evidence type="ECO:0000256" key="11">
    <source>
        <dbReference type="ARBA" id="ARBA00023065"/>
    </source>
</evidence>
<evidence type="ECO:0000256" key="6">
    <source>
        <dbReference type="ARBA" id="ARBA00022519"/>
    </source>
</evidence>
<dbReference type="RefSeq" id="WP_051781270.1">
    <property type="nucleotide sequence ID" value="NZ_BCTH01000044.1"/>
</dbReference>
<dbReference type="KEGG" id="jag:GJA_5018"/>
<keyword evidence="8 14" id="KW-0812">Transmembrane</keyword>
<name>W0VE63_9BURK</name>
<dbReference type="GO" id="GO:0005886">
    <property type="term" value="C:plasma membrane"/>
    <property type="evidence" value="ECO:0007669"/>
    <property type="project" value="UniProtKB-SubCell"/>
</dbReference>
<evidence type="ECO:0000256" key="12">
    <source>
        <dbReference type="ARBA" id="ARBA00023136"/>
    </source>
</evidence>
<keyword evidence="4" id="KW-0050">Antiport</keyword>
<feature type="region of interest" description="Disordered" evidence="13">
    <location>
        <begin position="590"/>
        <end position="620"/>
    </location>
</feature>
<feature type="transmembrane region" description="Helical" evidence="14">
    <location>
        <begin position="182"/>
        <end position="203"/>
    </location>
</feature>
<dbReference type="STRING" id="1349767.GJA_5018"/>
<comment type="similarity">
    <text evidence="2">Belongs to the monovalent cation:proton antiporter 2 (CPA2) transporter (TC 2.A.37) family.</text>
</comment>
<dbReference type="NCBIfam" id="TIGR00932">
    <property type="entry name" value="2a37"/>
    <property type="match status" value="1"/>
</dbReference>
<protein>
    <submittedName>
        <fullName evidence="16">Glutathione-regulated potassium-efflux system protein kefC</fullName>
    </submittedName>
</protein>
<feature type="transmembrane region" description="Helical" evidence="14">
    <location>
        <begin position="31"/>
        <end position="50"/>
    </location>
</feature>
<dbReference type="GO" id="GO:0006813">
    <property type="term" value="P:potassium ion transport"/>
    <property type="evidence" value="ECO:0007669"/>
    <property type="project" value="UniProtKB-KW"/>
</dbReference>
<dbReference type="FunFam" id="3.40.50.720:FF:000036">
    <property type="entry name" value="Glutathione-regulated potassium-efflux system protein KefB"/>
    <property type="match status" value="1"/>
</dbReference>
<keyword evidence="10 14" id="KW-1133">Transmembrane helix</keyword>
<dbReference type="NCBIfam" id="NF002924">
    <property type="entry name" value="PRK03562.1"/>
    <property type="match status" value="1"/>
</dbReference>
<dbReference type="eggNOG" id="COG1226">
    <property type="taxonomic scope" value="Bacteria"/>
</dbReference>
<keyword evidence="11" id="KW-0406">Ion transport</keyword>
<feature type="transmembrane region" description="Helical" evidence="14">
    <location>
        <begin position="56"/>
        <end position="75"/>
    </location>
</feature>
<dbReference type="AlphaFoldDB" id="W0VE63"/>
<dbReference type="PROSITE" id="PS51201">
    <property type="entry name" value="RCK_N"/>
    <property type="match status" value="1"/>
</dbReference>
<evidence type="ECO:0000313" key="17">
    <source>
        <dbReference type="Proteomes" id="UP000027604"/>
    </source>
</evidence>
<feature type="transmembrane region" description="Helical" evidence="14">
    <location>
        <begin position="215"/>
        <end position="235"/>
    </location>
</feature>
<dbReference type="InterPro" id="IPR006153">
    <property type="entry name" value="Cation/H_exchanger_TM"/>
</dbReference>
<dbReference type="OrthoDB" id="9781411at2"/>
<dbReference type="Pfam" id="PF00999">
    <property type="entry name" value="Na_H_Exchanger"/>
    <property type="match status" value="1"/>
</dbReference>
<comment type="subcellular location">
    <subcellularLocation>
        <location evidence="1">Cell inner membrane</location>
        <topology evidence="1">Multi-pass membrane protein</topology>
    </subcellularLocation>
</comment>
<keyword evidence="5" id="KW-1003">Cell membrane</keyword>
<keyword evidence="7" id="KW-0633">Potassium transport</keyword>
<dbReference type="Proteomes" id="UP000027604">
    <property type="component" value="Chromosome I"/>
</dbReference>
<dbReference type="SUPFAM" id="SSF51735">
    <property type="entry name" value="NAD(P)-binding Rossmann-fold domains"/>
    <property type="match status" value="1"/>
</dbReference>
<evidence type="ECO:0000313" key="16">
    <source>
        <dbReference type="EMBL" id="CDG85617.1"/>
    </source>
</evidence>
<keyword evidence="17" id="KW-1185">Reference proteome</keyword>
<evidence type="ECO:0000256" key="1">
    <source>
        <dbReference type="ARBA" id="ARBA00004429"/>
    </source>
</evidence>
<evidence type="ECO:0000256" key="3">
    <source>
        <dbReference type="ARBA" id="ARBA00022448"/>
    </source>
</evidence>
<feature type="transmembrane region" description="Helical" evidence="14">
    <location>
        <begin position="116"/>
        <end position="136"/>
    </location>
</feature>
<dbReference type="PANTHER" id="PTHR46157:SF4">
    <property type="entry name" value="K(+) EFFLUX ANTIPORTER 3, CHLOROPLASTIC"/>
    <property type="match status" value="1"/>
</dbReference>
<feature type="compositionally biased region" description="Basic and acidic residues" evidence="13">
    <location>
        <begin position="604"/>
        <end position="620"/>
    </location>
</feature>
<keyword evidence="12 14" id="KW-0472">Membrane</keyword>
<feature type="transmembrane region" description="Helical" evidence="14">
    <location>
        <begin position="6"/>
        <end position="24"/>
    </location>
</feature>
<feature type="transmembrane region" description="Helical" evidence="14">
    <location>
        <begin position="356"/>
        <end position="377"/>
    </location>
</feature>
<dbReference type="HOGENOM" id="CLU_005126_9_3_4"/>
<evidence type="ECO:0000256" key="8">
    <source>
        <dbReference type="ARBA" id="ARBA00022692"/>
    </source>
</evidence>
<organism evidence="16 17">
    <name type="scientific">Janthinobacterium agaricidamnosum NBRC 102515 = DSM 9628</name>
    <dbReference type="NCBI Taxonomy" id="1349767"/>
    <lineage>
        <taxon>Bacteria</taxon>
        <taxon>Pseudomonadati</taxon>
        <taxon>Pseudomonadota</taxon>
        <taxon>Betaproteobacteria</taxon>
        <taxon>Burkholderiales</taxon>
        <taxon>Oxalobacteraceae</taxon>
        <taxon>Janthinobacterium</taxon>
    </lineage>
</organism>
<evidence type="ECO:0000256" key="10">
    <source>
        <dbReference type="ARBA" id="ARBA00022989"/>
    </source>
</evidence>
<evidence type="ECO:0000256" key="4">
    <source>
        <dbReference type="ARBA" id="ARBA00022449"/>
    </source>
</evidence>
<keyword evidence="3" id="KW-0813">Transport</keyword>
<dbReference type="InterPro" id="IPR036291">
    <property type="entry name" value="NAD(P)-bd_dom_sf"/>
</dbReference>
<dbReference type="Gene3D" id="3.40.50.720">
    <property type="entry name" value="NAD(P)-binding Rossmann-like Domain"/>
    <property type="match status" value="1"/>
</dbReference>
<feature type="transmembrane region" description="Helical" evidence="14">
    <location>
        <begin position="87"/>
        <end position="110"/>
    </location>
</feature>